<dbReference type="InterPro" id="IPR002219">
    <property type="entry name" value="PKC_DAG/PE"/>
</dbReference>
<dbReference type="OrthoDB" id="5783051at2759"/>
<feature type="domain" description="Phorbol-ester/DAG-type" evidence="1">
    <location>
        <begin position="51"/>
        <end position="86"/>
    </location>
</feature>
<dbReference type="EMBL" id="JARK01000345">
    <property type="protein sequence ID" value="EYC38079.1"/>
    <property type="molecule type" value="Genomic_DNA"/>
</dbReference>
<evidence type="ECO:0000313" key="3">
    <source>
        <dbReference type="Proteomes" id="UP000024635"/>
    </source>
</evidence>
<dbReference type="AlphaFoldDB" id="A0A016WE46"/>
<dbReference type="PROSITE" id="PS50081">
    <property type="entry name" value="ZF_DAG_PE_2"/>
    <property type="match status" value="1"/>
</dbReference>
<dbReference type="STRING" id="53326.A0A016WE46"/>
<proteinExistence type="predicted"/>
<dbReference type="Proteomes" id="UP000024635">
    <property type="component" value="Unassembled WGS sequence"/>
</dbReference>
<evidence type="ECO:0000313" key="2">
    <source>
        <dbReference type="EMBL" id="EYC38079.1"/>
    </source>
</evidence>
<evidence type="ECO:0000259" key="1">
    <source>
        <dbReference type="PROSITE" id="PS50081"/>
    </source>
</evidence>
<reference evidence="3" key="1">
    <citation type="journal article" date="2015" name="Nat. Genet.">
        <title>The genome and transcriptome of the zoonotic hookworm Ancylostoma ceylanicum identify infection-specific gene families.</title>
        <authorList>
            <person name="Schwarz E.M."/>
            <person name="Hu Y."/>
            <person name="Antoshechkin I."/>
            <person name="Miller M.M."/>
            <person name="Sternberg P.W."/>
            <person name="Aroian R.V."/>
        </authorList>
    </citation>
    <scope>NUCLEOTIDE SEQUENCE</scope>
    <source>
        <strain evidence="3">HY135</strain>
    </source>
</reference>
<protein>
    <recommendedName>
        <fullName evidence="1">Phorbol-ester/DAG-type domain-containing protein</fullName>
    </recommendedName>
</protein>
<name>A0A016WE46_9BILA</name>
<organism evidence="2 3">
    <name type="scientific">Ancylostoma ceylanicum</name>
    <dbReference type="NCBI Taxonomy" id="53326"/>
    <lineage>
        <taxon>Eukaryota</taxon>
        <taxon>Metazoa</taxon>
        <taxon>Ecdysozoa</taxon>
        <taxon>Nematoda</taxon>
        <taxon>Chromadorea</taxon>
        <taxon>Rhabditida</taxon>
        <taxon>Rhabditina</taxon>
        <taxon>Rhabditomorpha</taxon>
        <taxon>Strongyloidea</taxon>
        <taxon>Ancylostomatidae</taxon>
        <taxon>Ancylostomatinae</taxon>
        <taxon>Ancylostoma</taxon>
    </lineage>
</organism>
<sequence>MSQFCNRIIISGQRPNQPLIVKHKDDTIRLAPRAIAELEPVLTWKYGCPNCALCQRVVVRKATAVTCCFCNVHIHKHCWMKLAVGCEADEITCPGSTLSGCSGMFSKSDVAERFR</sequence>
<keyword evidence="3" id="KW-1185">Reference proteome</keyword>
<comment type="caution">
    <text evidence="2">The sequence shown here is derived from an EMBL/GenBank/DDBJ whole genome shotgun (WGS) entry which is preliminary data.</text>
</comment>
<gene>
    <name evidence="2" type="primary">Acey_s0745.g2014</name>
    <name evidence="2" type="ORF">Y032_0745g2014</name>
</gene>
<accession>A0A016WE46</accession>